<feature type="domain" description="Granulins" evidence="3">
    <location>
        <begin position="44"/>
        <end position="93"/>
    </location>
</feature>
<accession>A0ABD3T7V8</accession>
<dbReference type="SMART" id="SM00277">
    <property type="entry name" value="GRAN"/>
    <property type="match status" value="1"/>
</dbReference>
<dbReference type="EMBL" id="JBJQND010000019">
    <property type="protein sequence ID" value="KAL3832384.1"/>
    <property type="molecule type" value="Genomic_DNA"/>
</dbReference>
<dbReference type="EMBL" id="JBJQND010000019">
    <property type="protein sequence ID" value="KAL3832382.1"/>
    <property type="molecule type" value="Genomic_DNA"/>
</dbReference>
<reference evidence="4 5" key="1">
    <citation type="submission" date="2024-11" db="EMBL/GenBank/DDBJ databases">
        <title>Chromosome-level genome assembly of the freshwater bivalve Anodonta woodiana.</title>
        <authorList>
            <person name="Chen X."/>
        </authorList>
    </citation>
    <scope>NUCLEOTIDE SEQUENCE [LARGE SCALE GENOMIC DNA]</scope>
    <source>
        <strain evidence="4">MN2024</strain>
        <tissue evidence="4">Gills</tissue>
    </source>
</reference>
<dbReference type="InterPro" id="IPR000118">
    <property type="entry name" value="Granulin"/>
</dbReference>
<protein>
    <recommendedName>
        <fullName evidence="3">Granulins domain-containing protein</fullName>
    </recommendedName>
</protein>
<keyword evidence="2" id="KW-0732">Signal</keyword>
<dbReference type="EMBL" id="JBJQND010000019">
    <property type="protein sequence ID" value="KAL3832383.1"/>
    <property type="molecule type" value="Genomic_DNA"/>
</dbReference>
<name>A0ABD3T7V8_SINWO</name>
<keyword evidence="5" id="KW-1185">Reference proteome</keyword>
<keyword evidence="1" id="KW-1015">Disulfide bond</keyword>
<feature type="signal peptide" evidence="2">
    <location>
        <begin position="1"/>
        <end position="18"/>
    </location>
</feature>
<proteinExistence type="predicted"/>
<dbReference type="Pfam" id="PF00396">
    <property type="entry name" value="Granulin"/>
    <property type="match status" value="1"/>
</dbReference>
<gene>
    <name evidence="4" type="ORF">ACJMK2_024032</name>
</gene>
<comment type="caution">
    <text evidence="4">The sequence shown here is derived from an EMBL/GenBank/DDBJ whole genome shotgun (WGS) entry which is preliminary data.</text>
</comment>
<feature type="chain" id="PRO_5044725014" description="Granulins domain-containing protein" evidence="2">
    <location>
        <begin position="19"/>
        <end position="94"/>
    </location>
</feature>
<sequence>MLVLLAVYILTSSFFVNAEKPNEVHAMKQVRTYMAVNRNVDKRCGMDQLCPGTQSCCESSSGWRCCPYTNGNCCSGGMYCCPSNKRCTVDLRCI</sequence>
<evidence type="ECO:0000256" key="2">
    <source>
        <dbReference type="SAM" id="SignalP"/>
    </source>
</evidence>
<evidence type="ECO:0000313" key="5">
    <source>
        <dbReference type="Proteomes" id="UP001634394"/>
    </source>
</evidence>
<dbReference type="Proteomes" id="UP001634394">
    <property type="component" value="Unassembled WGS sequence"/>
</dbReference>
<dbReference type="InterPro" id="IPR037277">
    <property type="entry name" value="Granulin_sf"/>
</dbReference>
<dbReference type="Gene3D" id="2.10.25.160">
    <property type="entry name" value="Granulin"/>
    <property type="match status" value="1"/>
</dbReference>
<organism evidence="4 5">
    <name type="scientific">Sinanodonta woodiana</name>
    <name type="common">Chinese pond mussel</name>
    <name type="synonym">Anodonta woodiana</name>
    <dbReference type="NCBI Taxonomy" id="1069815"/>
    <lineage>
        <taxon>Eukaryota</taxon>
        <taxon>Metazoa</taxon>
        <taxon>Spiralia</taxon>
        <taxon>Lophotrochozoa</taxon>
        <taxon>Mollusca</taxon>
        <taxon>Bivalvia</taxon>
        <taxon>Autobranchia</taxon>
        <taxon>Heteroconchia</taxon>
        <taxon>Palaeoheterodonta</taxon>
        <taxon>Unionida</taxon>
        <taxon>Unionoidea</taxon>
        <taxon>Unionidae</taxon>
        <taxon>Unioninae</taxon>
        <taxon>Sinanodonta</taxon>
    </lineage>
</organism>
<evidence type="ECO:0000256" key="1">
    <source>
        <dbReference type="ARBA" id="ARBA00023157"/>
    </source>
</evidence>
<evidence type="ECO:0000313" key="4">
    <source>
        <dbReference type="EMBL" id="KAL3832383.1"/>
    </source>
</evidence>
<dbReference type="AlphaFoldDB" id="A0ABD3T7V8"/>
<evidence type="ECO:0000259" key="3">
    <source>
        <dbReference type="SMART" id="SM00277"/>
    </source>
</evidence>